<name>A0ABW3LJ33_9BACI</name>
<proteinExistence type="predicted"/>
<organism evidence="3 4">
    <name type="scientific">Virgibacillus byunsanensis</name>
    <dbReference type="NCBI Taxonomy" id="570945"/>
    <lineage>
        <taxon>Bacteria</taxon>
        <taxon>Bacillati</taxon>
        <taxon>Bacillota</taxon>
        <taxon>Bacilli</taxon>
        <taxon>Bacillales</taxon>
        <taxon>Bacillaceae</taxon>
        <taxon>Virgibacillus</taxon>
    </lineage>
</organism>
<evidence type="ECO:0008006" key="5">
    <source>
        <dbReference type="Google" id="ProtNLM"/>
    </source>
</evidence>
<feature type="coiled-coil region" evidence="1">
    <location>
        <begin position="32"/>
        <end position="59"/>
    </location>
</feature>
<keyword evidence="1" id="KW-0175">Coiled coil</keyword>
<dbReference type="Gene3D" id="3.30.70.60">
    <property type="match status" value="1"/>
</dbReference>
<protein>
    <recommendedName>
        <fullName evidence="5">Pilus assembly protein PilO</fullName>
    </recommendedName>
</protein>
<sequence>MNKQWTKKYTFITVAIVVAALLIYGITYFSIIKPIQKEARTLEQEAKMYETQYERITNEDDRSLNEESPDAIMKIPNLSSPDNVLNNLESFASSTNTTITYIESITTDRSEELEKDGVASQEYAMDITGGNLADIDNFLEAMLESERLLFIDTIYISKLDESHDLSLTFRAFSTK</sequence>
<reference evidence="4" key="1">
    <citation type="journal article" date="2019" name="Int. J. Syst. Evol. Microbiol.">
        <title>The Global Catalogue of Microorganisms (GCM) 10K type strain sequencing project: providing services to taxonomists for standard genome sequencing and annotation.</title>
        <authorList>
            <consortium name="The Broad Institute Genomics Platform"/>
            <consortium name="The Broad Institute Genome Sequencing Center for Infectious Disease"/>
            <person name="Wu L."/>
            <person name="Ma J."/>
        </authorList>
    </citation>
    <scope>NUCLEOTIDE SEQUENCE [LARGE SCALE GENOMIC DNA]</scope>
    <source>
        <strain evidence="4">CCUG 56754</strain>
    </source>
</reference>
<dbReference type="RefSeq" id="WP_390360807.1">
    <property type="nucleotide sequence ID" value="NZ_JBHTKJ010000013.1"/>
</dbReference>
<comment type="caution">
    <text evidence="3">The sequence shown here is derived from an EMBL/GenBank/DDBJ whole genome shotgun (WGS) entry which is preliminary data.</text>
</comment>
<dbReference type="Proteomes" id="UP001597040">
    <property type="component" value="Unassembled WGS sequence"/>
</dbReference>
<keyword evidence="2" id="KW-0812">Transmembrane</keyword>
<evidence type="ECO:0000313" key="3">
    <source>
        <dbReference type="EMBL" id="MFD1038118.1"/>
    </source>
</evidence>
<evidence type="ECO:0000256" key="2">
    <source>
        <dbReference type="SAM" id="Phobius"/>
    </source>
</evidence>
<accession>A0ABW3LJ33</accession>
<keyword evidence="2" id="KW-0472">Membrane</keyword>
<keyword evidence="4" id="KW-1185">Reference proteome</keyword>
<dbReference type="InterPro" id="IPR014717">
    <property type="entry name" value="Transl_elong_EF1B/ribsomal_bS6"/>
</dbReference>
<feature type="transmembrane region" description="Helical" evidence="2">
    <location>
        <begin position="9"/>
        <end position="31"/>
    </location>
</feature>
<evidence type="ECO:0000313" key="4">
    <source>
        <dbReference type="Proteomes" id="UP001597040"/>
    </source>
</evidence>
<evidence type="ECO:0000256" key="1">
    <source>
        <dbReference type="SAM" id="Coils"/>
    </source>
</evidence>
<gene>
    <name evidence="3" type="ORF">ACFQ3N_06800</name>
</gene>
<keyword evidence="2" id="KW-1133">Transmembrane helix</keyword>
<dbReference type="EMBL" id="JBHTKJ010000013">
    <property type="protein sequence ID" value="MFD1038118.1"/>
    <property type="molecule type" value="Genomic_DNA"/>
</dbReference>